<evidence type="ECO:0000256" key="1">
    <source>
        <dbReference type="ARBA" id="ARBA00004141"/>
    </source>
</evidence>
<organism evidence="8 9">
    <name type="scientific">Bythopirellula goksoeyrii</name>
    <dbReference type="NCBI Taxonomy" id="1400387"/>
    <lineage>
        <taxon>Bacteria</taxon>
        <taxon>Pseudomonadati</taxon>
        <taxon>Planctomycetota</taxon>
        <taxon>Planctomycetia</taxon>
        <taxon>Pirellulales</taxon>
        <taxon>Lacipirellulaceae</taxon>
        <taxon>Bythopirellula</taxon>
    </lineage>
</organism>
<feature type="transmembrane region" description="Helical" evidence="6">
    <location>
        <begin position="67"/>
        <end position="86"/>
    </location>
</feature>
<keyword evidence="5 6" id="KW-0472">Membrane</keyword>
<feature type="transmembrane region" description="Helical" evidence="6">
    <location>
        <begin position="98"/>
        <end position="115"/>
    </location>
</feature>
<dbReference type="Pfam" id="PF00510">
    <property type="entry name" value="COX3"/>
    <property type="match status" value="2"/>
</dbReference>
<dbReference type="GO" id="GO:0016491">
    <property type="term" value="F:oxidoreductase activity"/>
    <property type="evidence" value="ECO:0007669"/>
    <property type="project" value="UniProtKB-KW"/>
</dbReference>
<evidence type="ECO:0000256" key="4">
    <source>
        <dbReference type="ARBA" id="ARBA00022989"/>
    </source>
</evidence>
<comment type="similarity">
    <text evidence="2">Belongs to the cytochrome c oxidase subunit 3 family.</text>
</comment>
<dbReference type="GO" id="GO:0019646">
    <property type="term" value="P:aerobic electron transport chain"/>
    <property type="evidence" value="ECO:0007669"/>
    <property type="project" value="InterPro"/>
</dbReference>
<dbReference type="EMBL" id="CP042913">
    <property type="protein sequence ID" value="QEG36977.1"/>
    <property type="molecule type" value="Genomic_DNA"/>
</dbReference>
<dbReference type="GO" id="GO:0004129">
    <property type="term" value="F:cytochrome-c oxidase activity"/>
    <property type="evidence" value="ECO:0007669"/>
    <property type="project" value="InterPro"/>
</dbReference>
<evidence type="ECO:0000256" key="2">
    <source>
        <dbReference type="ARBA" id="ARBA00010581"/>
    </source>
</evidence>
<dbReference type="PANTHER" id="PTHR11403:SF6">
    <property type="entry name" value="NITRIC OXIDE REDUCTASE SUBUNIT E"/>
    <property type="match status" value="1"/>
</dbReference>
<feature type="transmembrane region" description="Helical" evidence="6">
    <location>
        <begin position="23"/>
        <end position="46"/>
    </location>
</feature>
<dbReference type="EC" id="1.9.3.1" evidence="8"/>
<feature type="transmembrane region" description="Helical" evidence="6">
    <location>
        <begin position="273"/>
        <end position="299"/>
    </location>
</feature>
<evidence type="ECO:0000256" key="5">
    <source>
        <dbReference type="ARBA" id="ARBA00023136"/>
    </source>
</evidence>
<sequence length="331" mass="37284">MSDDHHAPQFDYQPALPIPNGKAFMWLFLSTEIMFFAGLIGTYIVLRFGAIAWPSTHDVHLAEIWGATNTFVLICSSVTVVLALEAAKKNNASSAKGWMLLTFLLGLIFLGIKMYEYSAKFSHGIYPQLPHSQIYEKPDVYYAQGVRTRLMTLKTDLENKTDKTEEDTDRLSLVDDLLRKVDAAEVTLRSEPDSPAGRVKLFELADEIYPRASIHEHRPTASHATTSNSQFHLVATEQESPESGGHLEGLNDRYPWLKLPIMIPGGNMWASTYFLLTGFHALHVVVGLIAFAILLSMTLDRAAFGTIENVGLYWHFVDLVWIFLFPLLYLF</sequence>
<evidence type="ECO:0000256" key="6">
    <source>
        <dbReference type="SAM" id="Phobius"/>
    </source>
</evidence>
<name>A0A5B9QD46_9BACT</name>
<dbReference type="RefSeq" id="WP_148075264.1">
    <property type="nucleotide sequence ID" value="NZ_CP042913.1"/>
</dbReference>
<dbReference type="InterPro" id="IPR035973">
    <property type="entry name" value="Cyt_c_oxidase_su3-like_sf"/>
</dbReference>
<accession>A0A5B9QD46</accession>
<evidence type="ECO:0000259" key="7">
    <source>
        <dbReference type="PROSITE" id="PS50253"/>
    </source>
</evidence>
<dbReference type="GO" id="GO:0016020">
    <property type="term" value="C:membrane"/>
    <property type="evidence" value="ECO:0007669"/>
    <property type="project" value="UniProtKB-SubCell"/>
</dbReference>
<keyword evidence="4 6" id="KW-1133">Transmembrane helix</keyword>
<keyword evidence="9" id="KW-1185">Reference proteome</keyword>
<feature type="domain" description="Heme-copper oxidase subunit III family profile" evidence="7">
    <location>
        <begin position="25"/>
        <end position="331"/>
    </location>
</feature>
<dbReference type="KEGG" id="bgok:Pr1d_43170"/>
<dbReference type="SUPFAM" id="SSF81452">
    <property type="entry name" value="Cytochrome c oxidase subunit III-like"/>
    <property type="match status" value="2"/>
</dbReference>
<dbReference type="Proteomes" id="UP000323917">
    <property type="component" value="Chromosome"/>
</dbReference>
<proteinExistence type="inferred from homology"/>
<reference evidence="8 9" key="1">
    <citation type="submission" date="2019-08" db="EMBL/GenBank/DDBJ databases">
        <title>Deep-cultivation of Planctomycetes and their phenomic and genomic characterization uncovers novel biology.</title>
        <authorList>
            <person name="Wiegand S."/>
            <person name="Jogler M."/>
            <person name="Boedeker C."/>
            <person name="Pinto D."/>
            <person name="Vollmers J."/>
            <person name="Rivas-Marin E."/>
            <person name="Kohn T."/>
            <person name="Peeters S.H."/>
            <person name="Heuer A."/>
            <person name="Rast P."/>
            <person name="Oberbeckmann S."/>
            <person name="Bunk B."/>
            <person name="Jeske O."/>
            <person name="Meyerdierks A."/>
            <person name="Storesund J.E."/>
            <person name="Kallscheuer N."/>
            <person name="Luecker S."/>
            <person name="Lage O.M."/>
            <person name="Pohl T."/>
            <person name="Merkel B.J."/>
            <person name="Hornburger P."/>
            <person name="Mueller R.-W."/>
            <person name="Bruemmer F."/>
            <person name="Labrenz M."/>
            <person name="Spormann A.M."/>
            <person name="Op den Camp H."/>
            <person name="Overmann J."/>
            <person name="Amann R."/>
            <person name="Jetten M.S.M."/>
            <person name="Mascher T."/>
            <person name="Medema M.H."/>
            <person name="Devos D.P."/>
            <person name="Kaster A.-K."/>
            <person name="Ovreas L."/>
            <person name="Rohde M."/>
            <person name="Galperin M.Y."/>
            <person name="Jogler C."/>
        </authorList>
    </citation>
    <scope>NUCLEOTIDE SEQUENCE [LARGE SCALE GENOMIC DNA]</scope>
    <source>
        <strain evidence="8 9">Pr1d</strain>
    </source>
</reference>
<dbReference type="InterPro" id="IPR013833">
    <property type="entry name" value="Cyt_c_oxidase_su3_a-hlx"/>
</dbReference>
<protein>
    <submittedName>
        <fullName evidence="8">Cytochrome c oxidase subunit 3</fullName>
        <ecNumber evidence="8">1.9.3.1</ecNumber>
    </submittedName>
</protein>
<evidence type="ECO:0000313" key="9">
    <source>
        <dbReference type="Proteomes" id="UP000323917"/>
    </source>
</evidence>
<dbReference type="CDD" id="cd00386">
    <property type="entry name" value="Heme_Cu_Oxidase_III_like"/>
    <property type="match status" value="1"/>
</dbReference>
<dbReference type="Gene3D" id="1.20.120.80">
    <property type="entry name" value="Cytochrome c oxidase, subunit III, four-helix bundle"/>
    <property type="match status" value="2"/>
</dbReference>
<dbReference type="OrthoDB" id="9810850at2"/>
<feature type="transmembrane region" description="Helical" evidence="6">
    <location>
        <begin position="311"/>
        <end position="330"/>
    </location>
</feature>
<keyword evidence="8" id="KW-0560">Oxidoreductase</keyword>
<keyword evidence="3 6" id="KW-0812">Transmembrane</keyword>
<dbReference type="InterPro" id="IPR024791">
    <property type="entry name" value="Cyt_c/ubiquinol_Oxase_su3"/>
</dbReference>
<comment type="subcellular location">
    <subcellularLocation>
        <location evidence="1">Membrane</location>
        <topology evidence="1">Multi-pass membrane protein</topology>
    </subcellularLocation>
</comment>
<dbReference type="PROSITE" id="PS50253">
    <property type="entry name" value="COX3"/>
    <property type="match status" value="1"/>
</dbReference>
<gene>
    <name evidence="8" type="primary">ctaE</name>
    <name evidence="8" type="ORF">Pr1d_43170</name>
</gene>
<evidence type="ECO:0000313" key="8">
    <source>
        <dbReference type="EMBL" id="QEG36977.1"/>
    </source>
</evidence>
<dbReference type="AlphaFoldDB" id="A0A5B9QD46"/>
<dbReference type="InterPro" id="IPR000298">
    <property type="entry name" value="Cyt_c_oxidase-like_su3"/>
</dbReference>
<dbReference type="PANTHER" id="PTHR11403">
    <property type="entry name" value="CYTOCHROME C OXIDASE SUBUNIT III"/>
    <property type="match status" value="1"/>
</dbReference>
<evidence type="ECO:0000256" key="3">
    <source>
        <dbReference type="ARBA" id="ARBA00022692"/>
    </source>
</evidence>